<dbReference type="GO" id="GO:0046394">
    <property type="term" value="P:carboxylic acid biosynthetic process"/>
    <property type="evidence" value="ECO:0007669"/>
    <property type="project" value="UniProtKB-ARBA"/>
</dbReference>
<evidence type="ECO:0000256" key="5">
    <source>
        <dbReference type="RuleBase" id="RU004516"/>
    </source>
</evidence>
<keyword evidence="3 5" id="KW-0663">Pyridoxal phosphate</keyword>
<name>E0XPB8_9BACT</name>
<dbReference type="PANTHER" id="PTHR42743:SF11">
    <property type="entry name" value="AMINODEOXYCHORISMATE LYASE"/>
    <property type="match status" value="1"/>
</dbReference>
<keyword evidence="6" id="KW-0808">Transferase</keyword>
<dbReference type="GO" id="GO:0005829">
    <property type="term" value="C:cytosol"/>
    <property type="evidence" value="ECO:0007669"/>
    <property type="project" value="TreeGrafter"/>
</dbReference>
<dbReference type="InterPro" id="IPR050571">
    <property type="entry name" value="Class-IV_PLP-Dep_Aminotrnsfr"/>
</dbReference>
<dbReference type="InterPro" id="IPR036038">
    <property type="entry name" value="Aminotransferase-like"/>
</dbReference>
<dbReference type="PROSITE" id="PS00770">
    <property type="entry name" value="AA_TRANSFER_CLASS_4"/>
    <property type="match status" value="1"/>
</dbReference>
<evidence type="ECO:0000256" key="2">
    <source>
        <dbReference type="ARBA" id="ARBA00009320"/>
    </source>
</evidence>
<keyword evidence="6" id="KW-0456">Lyase</keyword>
<dbReference type="PANTHER" id="PTHR42743">
    <property type="entry name" value="AMINO-ACID AMINOTRANSFERASE"/>
    <property type="match status" value="1"/>
</dbReference>
<evidence type="ECO:0000256" key="3">
    <source>
        <dbReference type="ARBA" id="ARBA00022898"/>
    </source>
</evidence>
<evidence type="ECO:0000256" key="4">
    <source>
        <dbReference type="RuleBase" id="RU004106"/>
    </source>
</evidence>
<organism evidence="6">
    <name type="scientific">uncultured bacterium HF0010_16H03</name>
    <dbReference type="NCBI Taxonomy" id="710811"/>
    <lineage>
        <taxon>Bacteria</taxon>
        <taxon>environmental samples</taxon>
    </lineage>
</organism>
<dbReference type="GO" id="GO:0016829">
    <property type="term" value="F:lyase activity"/>
    <property type="evidence" value="ECO:0007669"/>
    <property type="project" value="UniProtKB-KW"/>
</dbReference>
<keyword evidence="6" id="KW-0032">Aminotransferase</keyword>
<dbReference type="Pfam" id="PF01063">
    <property type="entry name" value="Aminotran_4"/>
    <property type="match status" value="1"/>
</dbReference>
<comment type="similarity">
    <text evidence="2 4">Belongs to the class-IV pyridoxal-phosphate-dependent aminotransferase family.</text>
</comment>
<proteinExistence type="inferred from homology"/>
<evidence type="ECO:0000256" key="1">
    <source>
        <dbReference type="ARBA" id="ARBA00001933"/>
    </source>
</evidence>
<evidence type="ECO:0000313" key="6">
    <source>
        <dbReference type="EMBL" id="ADI16259.1"/>
    </source>
</evidence>
<comment type="cofactor">
    <cofactor evidence="1 5">
        <name>pyridoxal 5'-phosphate</name>
        <dbReference type="ChEBI" id="CHEBI:597326"/>
    </cofactor>
</comment>
<sequence length="279" mass="31480">MEIIKAVFNGKFDSLENIQVSPLSRAYTFSDSVYEVVPFHNSVPIAYKSHINRLKYSANALSIKIDLDEISNEINKLISLCTSTSGYVYYQVTRGQDLIRTHIYSNDLELETFGYVTPHTFKTKFLKVMVCKDLRWGRCDIKSTSLLGNILTMNEAKEQGCDEVIMHNENILTEAGASNLFFVKDGDICTPALSNNILPGITRQILIDTMSDLDIKVYEADFTIDDLKNATAAWLTSSTKGIAPIEEIINLDCNLTQTDDKYLIAKQAFDSKFFSKRSF</sequence>
<reference evidence="6" key="1">
    <citation type="journal article" date="2011" name="Environ. Microbiol.">
        <title>Time-series analyses of Monterey Bay coastal microbial picoplankton using a 'genome proxy' microarray.</title>
        <authorList>
            <person name="Rich V.I."/>
            <person name="Pham V.D."/>
            <person name="Eppley J."/>
            <person name="Shi Y."/>
            <person name="DeLong E.F."/>
        </authorList>
    </citation>
    <scope>NUCLEOTIDE SEQUENCE</scope>
</reference>
<dbReference type="GO" id="GO:0008483">
    <property type="term" value="F:transaminase activity"/>
    <property type="evidence" value="ECO:0007669"/>
    <property type="project" value="UniProtKB-KW"/>
</dbReference>
<dbReference type="FunFam" id="3.20.10.10:FF:000002">
    <property type="entry name" value="D-alanine aminotransferase"/>
    <property type="match status" value="1"/>
</dbReference>
<dbReference type="GO" id="GO:0008652">
    <property type="term" value="P:amino acid biosynthetic process"/>
    <property type="evidence" value="ECO:0007669"/>
    <property type="project" value="UniProtKB-ARBA"/>
</dbReference>
<dbReference type="Gene3D" id="3.30.470.10">
    <property type="match status" value="1"/>
</dbReference>
<dbReference type="Gene3D" id="3.20.10.10">
    <property type="entry name" value="D-amino Acid Aminotransferase, subunit A, domain 2"/>
    <property type="match status" value="1"/>
</dbReference>
<protein>
    <submittedName>
        <fullName evidence="6">Branched-chain amino acid aminotransferase/4-amino-4-deoxychorismate lyase</fullName>
    </submittedName>
</protein>
<dbReference type="InterPro" id="IPR043132">
    <property type="entry name" value="BCAT-like_C"/>
</dbReference>
<accession>E0XPB8</accession>
<dbReference type="AlphaFoldDB" id="E0XPB8"/>
<dbReference type="InterPro" id="IPR043131">
    <property type="entry name" value="BCAT-like_N"/>
</dbReference>
<dbReference type="SUPFAM" id="SSF56752">
    <property type="entry name" value="D-aminoacid aminotransferase-like PLP-dependent enzymes"/>
    <property type="match status" value="1"/>
</dbReference>
<dbReference type="EMBL" id="GU474833">
    <property type="protein sequence ID" value="ADI16259.1"/>
    <property type="molecule type" value="Genomic_DNA"/>
</dbReference>
<dbReference type="InterPro" id="IPR001544">
    <property type="entry name" value="Aminotrans_IV"/>
</dbReference>
<dbReference type="InterPro" id="IPR018300">
    <property type="entry name" value="Aminotrans_IV_CS"/>
</dbReference>